<accession>A0AAN1WHK5</accession>
<name>A0AAN1WHK5_9GAMM</name>
<dbReference type="Pfam" id="PF10263">
    <property type="entry name" value="SprT-like"/>
    <property type="match status" value="1"/>
</dbReference>
<dbReference type="KEGG" id="marq:MARGE09_P1949"/>
<gene>
    <name evidence="2" type="ORF">MARGE09_P1949</name>
</gene>
<sequence>MNEGPTSALYGAIEHAYNHFNATLFEGKLPKVLFTVQRQKNVMGYFSLERWTSVGGDRCHEIAINPAYIARAALLEVFQTLCHEMAHCFQHCYGNPSRTAYHNKEWADHMESIGLMPSTTGLPGGARTGQKMNDYPLKGGAFIRECDVLVKGGFGLPWVDRQAESYTPVLSEEGASYINSLELEPESLDRLSSSLDQVVGEEVFADVKPAKGKVKSRYSCEGCSSNVWGKPGLRLACLSCDQELVESAS</sequence>
<dbReference type="GO" id="GO:0006950">
    <property type="term" value="P:response to stress"/>
    <property type="evidence" value="ECO:0007669"/>
    <property type="project" value="UniProtKB-ARBA"/>
</dbReference>
<dbReference type="EMBL" id="AP023086">
    <property type="protein sequence ID" value="BCD97748.1"/>
    <property type="molecule type" value="Genomic_DNA"/>
</dbReference>
<reference evidence="2 3" key="1">
    <citation type="journal article" date="2022" name="IScience">
        <title>An ultrasensitive nanofiber-based assay for enzymatic hydrolysis and deep-sea microbial degradation of cellulose.</title>
        <authorList>
            <person name="Tsudome M."/>
            <person name="Tachioka M."/>
            <person name="Miyazaki M."/>
            <person name="Uchimura K."/>
            <person name="Tsuda M."/>
            <person name="Takaki Y."/>
            <person name="Deguchi S."/>
        </authorList>
    </citation>
    <scope>NUCLEOTIDE SEQUENCE [LARGE SCALE GENOMIC DNA]</scope>
    <source>
        <strain evidence="2 3">GE09</strain>
    </source>
</reference>
<keyword evidence="3" id="KW-1185">Reference proteome</keyword>
<feature type="domain" description="SprT-like" evidence="1">
    <location>
        <begin position="14"/>
        <end position="116"/>
    </location>
</feature>
<organism evidence="2 3">
    <name type="scientific">Marinagarivorans cellulosilyticus</name>
    <dbReference type="NCBI Taxonomy" id="2721545"/>
    <lineage>
        <taxon>Bacteria</taxon>
        <taxon>Pseudomonadati</taxon>
        <taxon>Pseudomonadota</taxon>
        <taxon>Gammaproteobacteria</taxon>
        <taxon>Cellvibrionales</taxon>
        <taxon>Cellvibrionaceae</taxon>
        <taxon>Marinagarivorans</taxon>
    </lineage>
</organism>
<proteinExistence type="predicted"/>
<dbReference type="AlphaFoldDB" id="A0AAN1WHK5"/>
<dbReference type="RefSeq" id="WP_236987225.1">
    <property type="nucleotide sequence ID" value="NZ_AP023086.1"/>
</dbReference>
<evidence type="ECO:0000313" key="2">
    <source>
        <dbReference type="EMBL" id="BCD97748.1"/>
    </source>
</evidence>
<evidence type="ECO:0000313" key="3">
    <source>
        <dbReference type="Proteomes" id="UP001320119"/>
    </source>
</evidence>
<evidence type="ECO:0000259" key="1">
    <source>
        <dbReference type="Pfam" id="PF10263"/>
    </source>
</evidence>
<dbReference type="Proteomes" id="UP001320119">
    <property type="component" value="Chromosome"/>
</dbReference>
<protein>
    <recommendedName>
        <fullName evidence="1">SprT-like domain-containing protein</fullName>
    </recommendedName>
</protein>
<dbReference type="InterPro" id="IPR006640">
    <property type="entry name" value="SprT-like_domain"/>
</dbReference>